<dbReference type="Proteomes" id="UP001163823">
    <property type="component" value="Chromosome 13"/>
</dbReference>
<keyword evidence="1" id="KW-0418">Kinase</keyword>
<protein>
    <submittedName>
        <fullName evidence="1">Cdk-activating kinase assembly factor</fullName>
    </submittedName>
</protein>
<dbReference type="KEGG" id="qsa:O6P43_031406"/>
<evidence type="ECO:0000313" key="1">
    <source>
        <dbReference type="EMBL" id="KAJ7946482.1"/>
    </source>
</evidence>
<dbReference type="AlphaFoldDB" id="A0AAD7P8X1"/>
<sequence length="70" mass="7644">MVFGSCVSSLRLQIKQRRREMGGGRERKGTSKLREAARKVAAAAAAYACGSFSRRKILVDPDNIDISSNT</sequence>
<dbReference type="GO" id="GO:0016301">
    <property type="term" value="F:kinase activity"/>
    <property type="evidence" value="ECO:0007669"/>
    <property type="project" value="UniProtKB-KW"/>
</dbReference>
<organism evidence="1 2">
    <name type="scientific">Quillaja saponaria</name>
    <name type="common">Soap bark tree</name>
    <dbReference type="NCBI Taxonomy" id="32244"/>
    <lineage>
        <taxon>Eukaryota</taxon>
        <taxon>Viridiplantae</taxon>
        <taxon>Streptophyta</taxon>
        <taxon>Embryophyta</taxon>
        <taxon>Tracheophyta</taxon>
        <taxon>Spermatophyta</taxon>
        <taxon>Magnoliopsida</taxon>
        <taxon>eudicotyledons</taxon>
        <taxon>Gunneridae</taxon>
        <taxon>Pentapetalae</taxon>
        <taxon>rosids</taxon>
        <taxon>fabids</taxon>
        <taxon>Fabales</taxon>
        <taxon>Quillajaceae</taxon>
        <taxon>Quillaja</taxon>
    </lineage>
</organism>
<keyword evidence="1" id="KW-0808">Transferase</keyword>
<proteinExistence type="predicted"/>
<keyword evidence="2" id="KW-1185">Reference proteome</keyword>
<reference evidence="1" key="1">
    <citation type="journal article" date="2023" name="Science">
        <title>Elucidation of the pathway for biosynthesis of saponin adjuvants from the soapbark tree.</title>
        <authorList>
            <person name="Reed J."/>
            <person name="Orme A."/>
            <person name="El-Demerdash A."/>
            <person name="Owen C."/>
            <person name="Martin L.B.B."/>
            <person name="Misra R.C."/>
            <person name="Kikuchi S."/>
            <person name="Rejzek M."/>
            <person name="Martin A.C."/>
            <person name="Harkess A."/>
            <person name="Leebens-Mack J."/>
            <person name="Louveau T."/>
            <person name="Stephenson M.J."/>
            <person name="Osbourn A."/>
        </authorList>
    </citation>
    <scope>NUCLEOTIDE SEQUENCE</scope>
    <source>
        <strain evidence="1">S10</strain>
    </source>
</reference>
<evidence type="ECO:0000313" key="2">
    <source>
        <dbReference type="Proteomes" id="UP001163823"/>
    </source>
</evidence>
<accession>A0AAD7P8X1</accession>
<comment type="caution">
    <text evidence="1">The sequence shown here is derived from an EMBL/GenBank/DDBJ whole genome shotgun (WGS) entry which is preliminary data.</text>
</comment>
<name>A0AAD7P8X1_QUISA</name>
<dbReference type="EMBL" id="JARAOO010000013">
    <property type="protein sequence ID" value="KAJ7946482.1"/>
    <property type="molecule type" value="Genomic_DNA"/>
</dbReference>
<gene>
    <name evidence="1" type="ORF">O6P43_031406</name>
</gene>